<reference evidence="4" key="1">
    <citation type="submission" date="2024-05" db="EMBL/GenBank/DDBJ databases">
        <title>Draft genome assemblies of 36 bacteria isolated from hibernating arctic ground squirrels.</title>
        <authorList>
            <person name="McKee H."/>
            <person name="Mullen L."/>
            <person name="Drown D.M."/>
            <person name="Duddleston K.N."/>
        </authorList>
    </citation>
    <scope>NUCLEOTIDE SEQUENCE</scope>
    <source>
        <strain evidence="4">AN1007</strain>
    </source>
</reference>
<organism evidence="4">
    <name type="scientific">Paenibacillus sp. AN1007</name>
    <dbReference type="NCBI Taxonomy" id="3151385"/>
    <lineage>
        <taxon>Bacteria</taxon>
        <taxon>Bacillati</taxon>
        <taxon>Bacillota</taxon>
        <taxon>Bacilli</taxon>
        <taxon>Bacillales</taxon>
        <taxon>Paenibacillaceae</taxon>
        <taxon>Paenibacillus</taxon>
    </lineage>
</organism>
<accession>A0AAU8NCH4</accession>
<evidence type="ECO:0000256" key="2">
    <source>
        <dbReference type="ARBA" id="ARBA00006479"/>
    </source>
</evidence>
<evidence type="ECO:0000313" key="4">
    <source>
        <dbReference type="EMBL" id="XCP95968.1"/>
    </source>
</evidence>
<protein>
    <submittedName>
        <fullName evidence="4">ROK family protein</fullName>
    </submittedName>
</protein>
<dbReference type="InterPro" id="IPR043129">
    <property type="entry name" value="ATPase_NBD"/>
</dbReference>
<dbReference type="RefSeq" id="WP_342552289.1">
    <property type="nucleotide sequence ID" value="NZ_CP159992.1"/>
</dbReference>
<comment type="function">
    <text evidence="1">Transcriptional repressor of xylose-utilizing enzymes.</text>
</comment>
<dbReference type="InterPro" id="IPR000600">
    <property type="entry name" value="ROK"/>
</dbReference>
<dbReference type="InterPro" id="IPR036390">
    <property type="entry name" value="WH_DNA-bd_sf"/>
</dbReference>
<dbReference type="PANTHER" id="PTHR18964:SF149">
    <property type="entry name" value="BIFUNCTIONAL UDP-N-ACETYLGLUCOSAMINE 2-EPIMERASE_N-ACETYLMANNOSAMINE KINASE"/>
    <property type="match status" value="1"/>
</dbReference>
<dbReference type="Pfam" id="PF00480">
    <property type="entry name" value="ROK"/>
    <property type="match status" value="1"/>
</dbReference>
<dbReference type="SUPFAM" id="SSF53067">
    <property type="entry name" value="Actin-like ATPase domain"/>
    <property type="match status" value="1"/>
</dbReference>
<dbReference type="Gene3D" id="1.10.10.10">
    <property type="entry name" value="Winged helix-like DNA-binding domain superfamily/Winged helix DNA-binding domain"/>
    <property type="match status" value="1"/>
</dbReference>
<gene>
    <name evidence="4" type="ORF">ABXS70_04420</name>
</gene>
<keyword evidence="3" id="KW-0119">Carbohydrate metabolism</keyword>
<dbReference type="PANTHER" id="PTHR18964">
    <property type="entry name" value="ROK (REPRESSOR, ORF, KINASE) FAMILY"/>
    <property type="match status" value="1"/>
</dbReference>
<dbReference type="GO" id="GO:0042732">
    <property type="term" value="P:D-xylose metabolic process"/>
    <property type="evidence" value="ECO:0007669"/>
    <property type="project" value="UniProtKB-KW"/>
</dbReference>
<name>A0AAU8NCH4_9BACL</name>
<keyword evidence="3" id="KW-0859">Xylose metabolism</keyword>
<dbReference type="InterPro" id="IPR036388">
    <property type="entry name" value="WH-like_DNA-bd_sf"/>
</dbReference>
<comment type="similarity">
    <text evidence="2">Belongs to the ROK (NagC/XylR) family.</text>
</comment>
<dbReference type="EMBL" id="CP159992">
    <property type="protein sequence ID" value="XCP95968.1"/>
    <property type="molecule type" value="Genomic_DNA"/>
</dbReference>
<sequence length="335" mass="37708">MRKANATMMKHINMNNVREVMQQIGTATKPQLASLTSLSVVTINALIQELCDGGELIQDKIVPSNGGRPAQAYRYNFNYKLALVLSMKEMRGQQLISASVINLENEVVMKEESLLPVFDKEHVLHLIARFTAANPSIQMIGMGIPGQAVDGDITVSSHEELIHSQLIREIEDKFQMKVLVENDVNAAISGYCTQHANLQEQSVAGIYFPHRYPPGMGMVLNGQIIRGKNGMFGEIKYLPYSPDWKQEMSKKDFINQVCRTLHTVNAVAAPHQIVVYQERVEKQELDLAWRQYTEEHTMPTLPEIVHQDAFQDDFNTGLKEMVLQTLKSSILSDAL</sequence>
<evidence type="ECO:0000256" key="3">
    <source>
        <dbReference type="ARBA" id="ARBA00022629"/>
    </source>
</evidence>
<dbReference type="CDD" id="cd23763">
    <property type="entry name" value="ASKHA_ATPase_ROK"/>
    <property type="match status" value="1"/>
</dbReference>
<dbReference type="SUPFAM" id="SSF46785">
    <property type="entry name" value="Winged helix' DNA-binding domain"/>
    <property type="match status" value="1"/>
</dbReference>
<proteinExistence type="inferred from homology"/>
<dbReference type="AlphaFoldDB" id="A0AAU8NCH4"/>
<evidence type="ECO:0000256" key="1">
    <source>
        <dbReference type="ARBA" id="ARBA00002486"/>
    </source>
</evidence>
<dbReference type="Gene3D" id="3.30.420.40">
    <property type="match status" value="2"/>
</dbReference>